<keyword evidence="1" id="KW-0812">Transmembrane</keyword>
<dbReference type="Proteomes" id="UP000003434">
    <property type="component" value="Unassembled WGS sequence"/>
</dbReference>
<proteinExistence type="predicted"/>
<keyword evidence="1" id="KW-0472">Membrane</keyword>
<protein>
    <submittedName>
        <fullName evidence="2">Uncharacterized protein</fullName>
    </submittedName>
</protein>
<gene>
    <name evidence="2" type="ORF">HMPREF0381_0317</name>
</gene>
<feature type="transmembrane region" description="Helical" evidence="1">
    <location>
        <begin position="108"/>
        <end position="128"/>
    </location>
</feature>
<feature type="transmembrane region" description="Helical" evidence="1">
    <location>
        <begin position="75"/>
        <end position="96"/>
    </location>
</feature>
<name>E6LK32_9FIRM</name>
<sequence length="154" mass="17743">MFMIGFTVRGSCITNKKRKEILKMFDKFSFVKISEDKKFQMIVHGKKSGFRHIGLCYVKGSIEEQESGCKIEYTVFPEFICAILLMLYFFVCLYKIYLDIARRSGGALGWGTVLGIIIMILPIIVIALESRSQQNVCKERLQYLLSEGRTIMML</sequence>
<evidence type="ECO:0000256" key="1">
    <source>
        <dbReference type="SAM" id="Phobius"/>
    </source>
</evidence>
<organism evidence="2 3">
    <name type="scientific">Lachnoanaerobaculum saburreum DSM 3986</name>
    <dbReference type="NCBI Taxonomy" id="887325"/>
    <lineage>
        <taxon>Bacteria</taxon>
        <taxon>Bacillati</taxon>
        <taxon>Bacillota</taxon>
        <taxon>Clostridia</taxon>
        <taxon>Lachnospirales</taxon>
        <taxon>Lachnospiraceae</taxon>
        <taxon>Lachnoanaerobaculum</taxon>
    </lineage>
</organism>
<comment type="caution">
    <text evidence="2">The sequence shown here is derived from an EMBL/GenBank/DDBJ whole genome shotgun (WGS) entry which is preliminary data.</text>
</comment>
<accession>E6LK32</accession>
<dbReference type="AlphaFoldDB" id="E6LK32"/>
<evidence type="ECO:0000313" key="2">
    <source>
        <dbReference type="EMBL" id="EFU77804.1"/>
    </source>
</evidence>
<dbReference type="HOGENOM" id="CLU_1702054_0_0_9"/>
<reference evidence="2 3" key="1">
    <citation type="submission" date="2010-12" db="EMBL/GenBank/DDBJ databases">
        <authorList>
            <person name="Muzny D."/>
            <person name="Qin X."/>
            <person name="Deng J."/>
            <person name="Jiang H."/>
            <person name="Liu Y."/>
            <person name="Qu J."/>
            <person name="Song X.-Z."/>
            <person name="Zhang L."/>
            <person name="Thornton R."/>
            <person name="Coyle M."/>
            <person name="Francisco L."/>
            <person name="Jackson L."/>
            <person name="Javaid M."/>
            <person name="Korchina V."/>
            <person name="Kovar C."/>
            <person name="Mata R."/>
            <person name="Mathew T."/>
            <person name="Ngo R."/>
            <person name="Nguyen L."/>
            <person name="Nguyen N."/>
            <person name="Okwuonu G."/>
            <person name="Ongeri F."/>
            <person name="Pham C."/>
            <person name="Simmons D."/>
            <person name="Wilczek-Boney K."/>
            <person name="Hale W."/>
            <person name="Jakkamsetti A."/>
            <person name="Pham P."/>
            <person name="Ruth R."/>
            <person name="San Lucas F."/>
            <person name="Warren J."/>
            <person name="Zhang J."/>
            <person name="Zhao Z."/>
            <person name="Zhou C."/>
            <person name="Zhu D."/>
            <person name="Lee S."/>
            <person name="Bess C."/>
            <person name="Blankenburg K."/>
            <person name="Forbes L."/>
            <person name="Fu Q."/>
            <person name="Gubbala S."/>
            <person name="Hirani K."/>
            <person name="Jayaseelan J.C."/>
            <person name="Lara F."/>
            <person name="Munidasa M."/>
            <person name="Palculict T."/>
            <person name="Patil S."/>
            <person name="Pu L.-L."/>
            <person name="Saada N."/>
            <person name="Tang L."/>
            <person name="Weissenberger G."/>
            <person name="Zhu Y."/>
            <person name="Hemphill L."/>
            <person name="Shang Y."/>
            <person name="Youmans B."/>
            <person name="Ayvaz T."/>
            <person name="Ross M."/>
            <person name="Santibanez J."/>
            <person name="Aqrawi P."/>
            <person name="Gross S."/>
            <person name="Joshi V."/>
            <person name="Fowler G."/>
            <person name="Nazareth L."/>
            <person name="Reid J."/>
            <person name="Worley K."/>
            <person name="Petrosino J."/>
            <person name="Highlander S."/>
            <person name="Gibbs R."/>
        </authorList>
    </citation>
    <scope>NUCLEOTIDE SEQUENCE [LARGE SCALE GENOMIC DNA]</scope>
    <source>
        <strain evidence="2 3">DSM 3986</strain>
    </source>
</reference>
<keyword evidence="1" id="KW-1133">Transmembrane helix</keyword>
<evidence type="ECO:0000313" key="3">
    <source>
        <dbReference type="Proteomes" id="UP000003434"/>
    </source>
</evidence>
<dbReference type="eggNOG" id="ENOG5033VIX">
    <property type="taxonomic scope" value="Bacteria"/>
</dbReference>
<dbReference type="EMBL" id="AEPW01000007">
    <property type="protein sequence ID" value="EFU77804.1"/>
    <property type="molecule type" value="Genomic_DNA"/>
</dbReference>